<feature type="domain" description="SGNH hydrolase-type esterase" evidence="1">
    <location>
        <begin position="9"/>
        <end position="182"/>
    </location>
</feature>
<proteinExistence type="predicted"/>
<dbReference type="PANTHER" id="PTHR43784">
    <property type="entry name" value="GDSL-LIKE LIPASE/ACYLHYDROLASE, PUTATIVE (AFU_ORTHOLOGUE AFUA_2G00820)-RELATED"/>
    <property type="match status" value="1"/>
</dbReference>
<dbReference type="Gene3D" id="3.40.50.1110">
    <property type="entry name" value="SGNH hydrolase"/>
    <property type="match status" value="1"/>
</dbReference>
<dbReference type="InterPro" id="IPR013830">
    <property type="entry name" value="SGNH_hydro"/>
</dbReference>
<evidence type="ECO:0000313" key="2">
    <source>
        <dbReference type="EMBL" id="RZQ63444.1"/>
    </source>
</evidence>
<dbReference type="SUPFAM" id="SSF52266">
    <property type="entry name" value="SGNH hydrolase"/>
    <property type="match status" value="1"/>
</dbReference>
<accession>A0A4Q7JB33</accession>
<dbReference type="OrthoDB" id="3465773at2"/>
<organism evidence="2 3">
    <name type="scientific">Amycolatopsis suaedae</name>
    <dbReference type="NCBI Taxonomy" id="2510978"/>
    <lineage>
        <taxon>Bacteria</taxon>
        <taxon>Bacillati</taxon>
        <taxon>Actinomycetota</taxon>
        <taxon>Actinomycetes</taxon>
        <taxon>Pseudonocardiales</taxon>
        <taxon>Pseudonocardiaceae</taxon>
        <taxon>Amycolatopsis</taxon>
    </lineage>
</organism>
<protein>
    <submittedName>
        <fullName evidence="2">SGNH/GDSL hydrolase family protein</fullName>
    </submittedName>
</protein>
<evidence type="ECO:0000259" key="1">
    <source>
        <dbReference type="Pfam" id="PF13472"/>
    </source>
</evidence>
<keyword evidence="2" id="KW-0378">Hydrolase</keyword>
<evidence type="ECO:0000313" key="3">
    <source>
        <dbReference type="Proteomes" id="UP000292003"/>
    </source>
</evidence>
<dbReference type="CDD" id="cd01832">
    <property type="entry name" value="SGNH_hydrolase_like_1"/>
    <property type="match status" value="1"/>
</dbReference>
<gene>
    <name evidence="2" type="ORF">EWH70_13475</name>
</gene>
<sequence length="257" mass="28333">MPFERFVTLGDSCAEGLDDPYPDGSRYRGWADLVAERLADEQPGLRYANLAVRGRRLDQIVAEQMPVAKRLRPDFIALFGGGNDVMSGGWSDDEIRRRVDTAVGGATEIAPTVAVFTLSDISRRMPLGRRLGPRITVLNEAITAAAEHYGALLVDIGPDPAVHDLRYFGRDRLHLSHHGHRRLAAHLLTVLGVSTQPSWLEPLPGPPPQPGVRGHAAWLWREVRPVAISRVRNRLIGRSPGDGFLPKQPDLLPVRPV</sequence>
<dbReference type="PANTHER" id="PTHR43784:SF2">
    <property type="entry name" value="GDSL-LIKE LIPASE_ACYLHYDROLASE, PUTATIVE (AFU_ORTHOLOGUE AFUA_2G00820)-RELATED"/>
    <property type="match status" value="1"/>
</dbReference>
<comment type="caution">
    <text evidence="2">The sequence shown here is derived from an EMBL/GenBank/DDBJ whole genome shotgun (WGS) entry which is preliminary data.</text>
</comment>
<dbReference type="InterPro" id="IPR053140">
    <property type="entry name" value="GDSL_Rv0518-like"/>
</dbReference>
<dbReference type="Proteomes" id="UP000292003">
    <property type="component" value="Unassembled WGS sequence"/>
</dbReference>
<name>A0A4Q7JB33_9PSEU</name>
<dbReference type="EMBL" id="SFCC01000006">
    <property type="protein sequence ID" value="RZQ63444.1"/>
    <property type="molecule type" value="Genomic_DNA"/>
</dbReference>
<dbReference type="InterPro" id="IPR036514">
    <property type="entry name" value="SGNH_hydro_sf"/>
</dbReference>
<dbReference type="AlphaFoldDB" id="A0A4Q7JB33"/>
<keyword evidence="3" id="KW-1185">Reference proteome</keyword>
<dbReference type="Pfam" id="PF13472">
    <property type="entry name" value="Lipase_GDSL_2"/>
    <property type="match status" value="1"/>
</dbReference>
<reference evidence="2 3" key="1">
    <citation type="submission" date="2019-02" db="EMBL/GenBank/DDBJ databases">
        <title>Draft genome sequence of Amycolatopsis sp. 8-3EHSu isolated from roots of Suaeda maritima.</title>
        <authorList>
            <person name="Duangmal K."/>
            <person name="Chantavorakit T."/>
        </authorList>
    </citation>
    <scope>NUCLEOTIDE SEQUENCE [LARGE SCALE GENOMIC DNA]</scope>
    <source>
        <strain evidence="2 3">8-3EHSu</strain>
    </source>
</reference>
<dbReference type="GO" id="GO:0016787">
    <property type="term" value="F:hydrolase activity"/>
    <property type="evidence" value="ECO:0007669"/>
    <property type="project" value="UniProtKB-KW"/>
</dbReference>
<dbReference type="RefSeq" id="WP_130475697.1">
    <property type="nucleotide sequence ID" value="NZ_SFCC01000006.1"/>
</dbReference>